<evidence type="ECO:0000256" key="5">
    <source>
        <dbReference type="ARBA" id="ARBA00023163"/>
    </source>
</evidence>
<dbReference type="SMART" id="SM00422">
    <property type="entry name" value="HTH_MERR"/>
    <property type="match status" value="1"/>
</dbReference>
<dbReference type="InterPro" id="IPR000551">
    <property type="entry name" value="MerR-type_HTH_dom"/>
</dbReference>
<keyword evidence="8" id="KW-1185">Reference proteome</keyword>
<reference evidence="7 8" key="1">
    <citation type="submission" date="2020-03" db="EMBL/GenBank/DDBJ databases">
        <title>Bacterial isolates of synthetic phycosphere.</title>
        <authorList>
            <person name="Fu H."/>
            <person name="Moran M.A."/>
        </authorList>
    </citation>
    <scope>NUCLEOTIDE SEQUENCE [LARGE SCALE GENOMIC DNA]</scope>
    <source>
        <strain evidence="7 8">HF1</strain>
    </source>
</reference>
<dbReference type="Pfam" id="PF00376">
    <property type="entry name" value="MerR"/>
    <property type="match status" value="1"/>
</dbReference>
<evidence type="ECO:0000259" key="6">
    <source>
        <dbReference type="PROSITE" id="PS50937"/>
    </source>
</evidence>
<dbReference type="PANTHER" id="PTHR30204">
    <property type="entry name" value="REDOX-CYCLING DRUG-SENSING TRANSCRIPTIONAL ACTIVATOR SOXR"/>
    <property type="match status" value="1"/>
</dbReference>
<dbReference type="PROSITE" id="PS50937">
    <property type="entry name" value="HTH_MERR_2"/>
    <property type="match status" value="1"/>
</dbReference>
<feature type="domain" description="HTH merR-type" evidence="6">
    <location>
        <begin position="1"/>
        <end position="68"/>
    </location>
</feature>
<evidence type="ECO:0000256" key="2">
    <source>
        <dbReference type="ARBA" id="ARBA00022490"/>
    </source>
</evidence>
<comment type="subcellular location">
    <subcellularLocation>
        <location evidence="1">Cytoplasm</location>
    </subcellularLocation>
</comment>
<organism evidence="7 8">
    <name type="scientific">Marivivens donghaensis</name>
    <dbReference type="NCBI Taxonomy" id="1699413"/>
    <lineage>
        <taxon>Bacteria</taxon>
        <taxon>Pseudomonadati</taxon>
        <taxon>Pseudomonadota</taxon>
        <taxon>Alphaproteobacteria</taxon>
        <taxon>Rhodobacterales</taxon>
        <taxon>Paracoccaceae</taxon>
        <taxon>Marivivens group</taxon>
        <taxon>Marivivens</taxon>
    </lineage>
</organism>
<dbReference type="Pfam" id="PF09278">
    <property type="entry name" value="MerR-DNA-bind"/>
    <property type="match status" value="1"/>
</dbReference>
<evidence type="ECO:0000256" key="4">
    <source>
        <dbReference type="ARBA" id="ARBA00023125"/>
    </source>
</evidence>
<dbReference type="CDD" id="cd01108">
    <property type="entry name" value="HTH_CueR"/>
    <property type="match status" value="1"/>
</dbReference>
<dbReference type="EMBL" id="JAATOP010000001">
    <property type="protein sequence ID" value="NIY70842.1"/>
    <property type="molecule type" value="Genomic_DNA"/>
</dbReference>
<evidence type="ECO:0000256" key="1">
    <source>
        <dbReference type="ARBA" id="ARBA00004496"/>
    </source>
</evidence>
<dbReference type="PANTHER" id="PTHR30204:SF94">
    <property type="entry name" value="HEAVY METAL-DEPENDENT TRANSCRIPTIONAL REGULATOR HI_0293-RELATED"/>
    <property type="match status" value="1"/>
</dbReference>
<dbReference type="InterPro" id="IPR047057">
    <property type="entry name" value="MerR_fam"/>
</dbReference>
<keyword evidence="4" id="KW-0238">DNA-binding</keyword>
<dbReference type="Gene3D" id="1.10.1660.10">
    <property type="match status" value="1"/>
</dbReference>
<dbReference type="InterPro" id="IPR009061">
    <property type="entry name" value="DNA-bd_dom_put_sf"/>
</dbReference>
<keyword evidence="3" id="KW-0805">Transcription regulation</keyword>
<protein>
    <submittedName>
        <fullName evidence="7">Cu(I)-responsive transcriptional regulator</fullName>
    </submittedName>
</protein>
<evidence type="ECO:0000313" key="8">
    <source>
        <dbReference type="Proteomes" id="UP000709466"/>
    </source>
</evidence>
<comment type="caution">
    <text evidence="7">The sequence shown here is derived from an EMBL/GenBank/DDBJ whole genome shotgun (WGS) entry which is preliminary data.</text>
</comment>
<dbReference type="InterPro" id="IPR011789">
    <property type="entry name" value="CueR"/>
</dbReference>
<sequence length="129" mass="14426">MNIKEASRRTGLPAKTIRYYEDIGLVTPDRDDNGYRSFSDPVLHKLAFVGRGRALGFSINECRSLLELYEDQSRASAEVKTIAAAHLAEVDKRIAEMTEMRDTLAELVDCCKGDERPDCPILYSLAGQD</sequence>
<gene>
    <name evidence="7" type="primary">cueR</name>
    <name evidence="7" type="ORF">HCZ30_00165</name>
</gene>
<dbReference type="Proteomes" id="UP000709466">
    <property type="component" value="Unassembled WGS sequence"/>
</dbReference>
<keyword evidence="2" id="KW-0963">Cytoplasm</keyword>
<proteinExistence type="predicted"/>
<evidence type="ECO:0000256" key="3">
    <source>
        <dbReference type="ARBA" id="ARBA00023015"/>
    </source>
</evidence>
<evidence type="ECO:0000313" key="7">
    <source>
        <dbReference type="EMBL" id="NIY70842.1"/>
    </source>
</evidence>
<dbReference type="InterPro" id="IPR015358">
    <property type="entry name" value="Tscrpt_reg_MerR_DNA-bd"/>
</dbReference>
<accession>A0ABX0VW04</accession>
<keyword evidence="5" id="KW-0804">Transcription</keyword>
<name>A0ABX0VW04_9RHOB</name>
<dbReference type="RefSeq" id="WP_167635738.1">
    <property type="nucleotide sequence ID" value="NZ_JAATOP010000001.1"/>
</dbReference>
<dbReference type="NCBIfam" id="TIGR02044">
    <property type="entry name" value="CueR"/>
    <property type="match status" value="1"/>
</dbReference>
<dbReference type="SUPFAM" id="SSF46955">
    <property type="entry name" value="Putative DNA-binding domain"/>
    <property type="match status" value="1"/>
</dbReference>